<keyword evidence="13" id="KW-1185">Reference proteome</keyword>
<comment type="caution">
    <text evidence="12">The sequence shown here is derived from an EMBL/GenBank/DDBJ whole genome shotgun (WGS) entry which is preliminary data.</text>
</comment>
<feature type="transmembrane region" description="Helical" evidence="10">
    <location>
        <begin position="204"/>
        <end position="224"/>
    </location>
</feature>
<keyword evidence="8" id="KW-0333">Golgi apparatus</keyword>
<dbReference type="Pfam" id="PF09335">
    <property type="entry name" value="VTT_dom"/>
    <property type="match status" value="1"/>
</dbReference>
<reference evidence="12" key="1">
    <citation type="submission" date="2020-12" db="EMBL/GenBank/DDBJ databases">
        <title>Metabolic potential, ecology and presence of endohyphal bacteria is reflected in genomic diversity of Mucoromycotina.</title>
        <authorList>
            <person name="Muszewska A."/>
            <person name="Okrasinska A."/>
            <person name="Steczkiewicz K."/>
            <person name="Drgas O."/>
            <person name="Orlowska M."/>
            <person name="Perlinska-Lenart U."/>
            <person name="Aleksandrzak-Piekarczyk T."/>
            <person name="Szatraj K."/>
            <person name="Zielenkiewicz U."/>
            <person name="Pilsyk S."/>
            <person name="Malc E."/>
            <person name="Mieczkowski P."/>
            <person name="Kruszewska J.S."/>
            <person name="Biernat P."/>
            <person name="Pawlowska J."/>
        </authorList>
    </citation>
    <scope>NUCLEOTIDE SEQUENCE</scope>
    <source>
        <strain evidence="12">CBS 226.32</strain>
    </source>
</reference>
<keyword evidence="6 10" id="KW-0812">Transmembrane</keyword>
<feature type="domain" description="VTT" evidence="11">
    <location>
        <begin position="76"/>
        <end position="177"/>
    </location>
</feature>
<evidence type="ECO:0000256" key="4">
    <source>
        <dbReference type="ARBA" id="ARBA00013533"/>
    </source>
</evidence>
<comment type="function">
    <text evidence="1">Golgi membrane protein involved in vesicular trafficking and spindle migration.</text>
</comment>
<feature type="transmembrane region" description="Helical" evidence="10">
    <location>
        <begin position="53"/>
        <end position="76"/>
    </location>
</feature>
<feature type="transmembrane region" description="Helical" evidence="10">
    <location>
        <begin position="7"/>
        <end position="25"/>
    </location>
</feature>
<dbReference type="PANTHER" id="PTHR47549">
    <property type="entry name" value="GOLGI APPARATUS MEMBRANE PROTEIN TVP38-RELATED"/>
    <property type="match status" value="1"/>
</dbReference>
<dbReference type="InterPro" id="IPR032816">
    <property type="entry name" value="VTT_dom"/>
</dbReference>
<dbReference type="EMBL" id="JAEPRC010000482">
    <property type="protein sequence ID" value="KAG2196304.1"/>
    <property type="molecule type" value="Genomic_DNA"/>
</dbReference>
<evidence type="ECO:0000256" key="1">
    <source>
        <dbReference type="ARBA" id="ARBA00002978"/>
    </source>
</evidence>
<evidence type="ECO:0000256" key="9">
    <source>
        <dbReference type="ARBA" id="ARBA00023136"/>
    </source>
</evidence>
<keyword evidence="7 10" id="KW-1133">Transmembrane helix</keyword>
<evidence type="ECO:0000256" key="5">
    <source>
        <dbReference type="ARBA" id="ARBA00020673"/>
    </source>
</evidence>
<name>A0A8H7QPA1_9FUNG</name>
<dbReference type="OrthoDB" id="166803at2759"/>
<evidence type="ECO:0000259" key="11">
    <source>
        <dbReference type="Pfam" id="PF09335"/>
    </source>
</evidence>
<evidence type="ECO:0000256" key="7">
    <source>
        <dbReference type="ARBA" id="ARBA00022989"/>
    </source>
</evidence>
<feature type="transmembrane region" description="Helical" evidence="10">
    <location>
        <begin position="88"/>
        <end position="106"/>
    </location>
</feature>
<comment type="subcellular location">
    <subcellularLocation>
        <location evidence="2">Golgi apparatus membrane</location>
        <topology evidence="2">Multi-pass membrane protein</topology>
    </subcellularLocation>
</comment>
<dbReference type="InterPro" id="IPR051076">
    <property type="entry name" value="Golgi_membrane_TVP38/TMEM64"/>
</dbReference>
<evidence type="ECO:0000256" key="6">
    <source>
        <dbReference type="ARBA" id="ARBA00022692"/>
    </source>
</evidence>
<evidence type="ECO:0000256" key="8">
    <source>
        <dbReference type="ARBA" id="ARBA00023034"/>
    </source>
</evidence>
<evidence type="ECO:0000313" key="13">
    <source>
        <dbReference type="Proteomes" id="UP000650833"/>
    </source>
</evidence>
<dbReference type="PANTHER" id="PTHR47549:SF1">
    <property type="entry name" value="GOLGI APPARATUS MEMBRANE PROTEIN TVP38"/>
    <property type="match status" value="1"/>
</dbReference>
<protein>
    <recommendedName>
        <fullName evidence="4">Golgi apparatus membrane protein TVP38</fullName>
    </recommendedName>
    <alternativeName>
        <fullName evidence="5">Golgi apparatus membrane protein tvp38</fullName>
    </alternativeName>
</protein>
<dbReference type="GO" id="GO:0016192">
    <property type="term" value="P:vesicle-mediated transport"/>
    <property type="evidence" value="ECO:0007669"/>
    <property type="project" value="TreeGrafter"/>
</dbReference>
<evidence type="ECO:0000313" key="12">
    <source>
        <dbReference type="EMBL" id="KAG2196304.1"/>
    </source>
</evidence>
<evidence type="ECO:0000256" key="2">
    <source>
        <dbReference type="ARBA" id="ARBA00004653"/>
    </source>
</evidence>
<organism evidence="12 13">
    <name type="scientific">Mucor plumbeus</name>
    <dbReference type="NCBI Taxonomy" id="97098"/>
    <lineage>
        <taxon>Eukaryota</taxon>
        <taxon>Fungi</taxon>
        <taxon>Fungi incertae sedis</taxon>
        <taxon>Mucoromycota</taxon>
        <taxon>Mucoromycotina</taxon>
        <taxon>Mucoromycetes</taxon>
        <taxon>Mucorales</taxon>
        <taxon>Mucorineae</taxon>
        <taxon>Mucoraceae</taxon>
        <taxon>Mucor</taxon>
    </lineage>
</organism>
<dbReference type="Proteomes" id="UP000650833">
    <property type="component" value="Unassembled WGS sequence"/>
</dbReference>
<accession>A0A8H7QPA1</accession>
<proteinExistence type="inferred from homology"/>
<gene>
    <name evidence="12" type="ORF">INT46_005828</name>
</gene>
<keyword evidence="9 10" id="KW-0472">Membrane</keyword>
<sequence>MIIKKKCLYIALFSVLIVIFGVLFFQRYSKSDIVDAIDQLASSMKSTSYSQPLLALIICVLSIPIPPLSGFTASVYMSGYTYGFPQGVMPATLGAFFGALFAYGFVQKVRIVCHFKVSDSLKLKFGAVSRAIGQGGLKMVLLIRFSPLPWQITNLLLALCEKVNFRTYALAAFISSFKINADVWFGSQLASLYDPNSSPEVLKLNQLMTIAGIIITTMITLLIYKSTKQRIKECEDEQVALLGQA</sequence>
<dbReference type="GO" id="GO:0000022">
    <property type="term" value="P:mitotic spindle elongation"/>
    <property type="evidence" value="ECO:0007669"/>
    <property type="project" value="TreeGrafter"/>
</dbReference>
<evidence type="ECO:0000256" key="3">
    <source>
        <dbReference type="ARBA" id="ARBA00008640"/>
    </source>
</evidence>
<dbReference type="GO" id="GO:0000139">
    <property type="term" value="C:Golgi membrane"/>
    <property type="evidence" value="ECO:0007669"/>
    <property type="project" value="UniProtKB-SubCell"/>
</dbReference>
<comment type="similarity">
    <text evidence="3">Belongs to the TVP38/TMEM64 family.</text>
</comment>
<dbReference type="AlphaFoldDB" id="A0A8H7QPA1"/>
<evidence type="ECO:0000256" key="10">
    <source>
        <dbReference type="SAM" id="Phobius"/>
    </source>
</evidence>